<comment type="caution">
    <text evidence="7">The sequence shown here is derived from an EMBL/GenBank/DDBJ whole genome shotgun (WGS) entry which is preliminary data.</text>
</comment>
<organism evidence="7 8">
    <name type="scientific">Candidatus Nomurabacteria bacterium RIFCSPLOWO2_01_FULL_40_15</name>
    <dbReference type="NCBI Taxonomy" id="1801772"/>
    <lineage>
        <taxon>Bacteria</taxon>
        <taxon>Candidatus Nomuraibacteriota</taxon>
    </lineage>
</organism>
<proteinExistence type="predicted"/>
<feature type="domain" description="Peptidase M10 metallopeptidase" evidence="6">
    <location>
        <begin position="264"/>
        <end position="313"/>
    </location>
</feature>
<dbReference type="EMBL" id="MFUW01000026">
    <property type="protein sequence ID" value="OGI89783.1"/>
    <property type="molecule type" value="Genomic_DNA"/>
</dbReference>
<evidence type="ECO:0000256" key="1">
    <source>
        <dbReference type="ARBA" id="ARBA00022670"/>
    </source>
</evidence>
<evidence type="ECO:0000259" key="6">
    <source>
        <dbReference type="Pfam" id="PF00413"/>
    </source>
</evidence>
<dbReference type="InterPro" id="IPR001818">
    <property type="entry name" value="Pept_M10_metallopeptidase"/>
</dbReference>
<name>A0A1F6X6U9_9BACT</name>
<keyword evidence="3" id="KW-0378">Hydrolase</keyword>
<evidence type="ECO:0000256" key="2">
    <source>
        <dbReference type="ARBA" id="ARBA00022723"/>
    </source>
</evidence>
<sequence>MFSRLLKTVLAILLVGIFGYVFYANFGNVWADLYERFFPCQREIIYNIGSVNPKFNLSEKDFLDAIKQAEMIWEKPMGREFFTFQSSDSSSGISENNLVINLVYDYRQDATVRIQALGLVVNDTRASYNSLREKYVALENEYLKIKDMYQLKVASFQNKQKEHIKNIDYWNKRGGAPQDVYKELTAEEVSLKKELSAIRDIESDINTRVNDINALVTVINNLARTLNINVRELNTIGESRGEEFTGGEFKSGGLGREINIYEFSTKDKLIRILAHELGHALGLEHVEDPKAIMYYLNENENEKLTQADFSALKNHCKIK</sequence>
<feature type="coiled-coil region" evidence="5">
    <location>
        <begin position="121"/>
        <end position="148"/>
    </location>
</feature>
<protein>
    <recommendedName>
        <fullName evidence="6">Peptidase M10 metallopeptidase domain-containing protein</fullName>
    </recommendedName>
</protein>
<dbReference type="GO" id="GO:0008270">
    <property type="term" value="F:zinc ion binding"/>
    <property type="evidence" value="ECO:0007669"/>
    <property type="project" value="InterPro"/>
</dbReference>
<keyword evidence="5" id="KW-0175">Coiled coil</keyword>
<dbReference type="Gene3D" id="3.40.390.10">
    <property type="entry name" value="Collagenase (Catalytic Domain)"/>
    <property type="match status" value="1"/>
</dbReference>
<reference evidence="7 8" key="1">
    <citation type="journal article" date="2016" name="Nat. Commun.">
        <title>Thousands of microbial genomes shed light on interconnected biogeochemical processes in an aquifer system.</title>
        <authorList>
            <person name="Anantharaman K."/>
            <person name="Brown C.T."/>
            <person name="Hug L.A."/>
            <person name="Sharon I."/>
            <person name="Castelle C.J."/>
            <person name="Probst A.J."/>
            <person name="Thomas B.C."/>
            <person name="Singh A."/>
            <person name="Wilkins M.J."/>
            <person name="Karaoz U."/>
            <person name="Brodie E.L."/>
            <person name="Williams K.H."/>
            <person name="Hubbard S.S."/>
            <person name="Banfield J.F."/>
        </authorList>
    </citation>
    <scope>NUCLEOTIDE SEQUENCE [LARGE SCALE GENOMIC DNA]</scope>
</reference>
<dbReference type="GO" id="GO:0004222">
    <property type="term" value="F:metalloendopeptidase activity"/>
    <property type="evidence" value="ECO:0007669"/>
    <property type="project" value="InterPro"/>
</dbReference>
<dbReference type="AlphaFoldDB" id="A0A1F6X6U9"/>
<dbReference type="Pfam" id="PF00413">
    <property type="entry name" value="Peptidase_M10"/>
    <property type="match status" value="1"/>
</dbReference>
<dbReference type="GO" id="GO:0031012">
    <property type="term" value="C:extracellular matrix"/>
    <property type="evidence" value="ECO:0007669"/>
    <property type="project" value="InterPro"/>
</dbReference>
<evidence type="ECO:0000256" key="3">
    <source>
        <dbReference type="ARBA" id="ARBA00022801"/>
    </source>
</evidence>
<evidence type="ECO:0000313" key="8">
    <source>
        <dbReference type="Proteomes" id="UP000176814"/>
    </source>
</evidence>
<evidence type="ECO:0000256" key="5">
    <source>
        <dbReference type="SAM" id="Coils"/>
    </source>
</evidence>
<dbReference type="SUPFAM" id="SSF55486">
    <property type="entry name" value="Metalloproteases ('zincins'), catalytic domain"/>
    <property type="match status" value="2"/>
</dbReference>
<dbReference type="PRINTS" id="PR00138">
    <property type="entry name" value="MATRIXIN"/>
</dbReference>
<keyword evidence="2" id="KW-0479">Metal-binding</keyword>
<keyword evidence="1" id="KW-0645">Protease</keyword>
<dbReference type="InterPro" id="IPR024079">
    <property type="entry name" value="MetalloPept_cat_dom_sf"/>
</dbReference>
<dbReference type="InterPro" id="IPR021190">
    <property type="entry name" value="Pept_M10A"/>
</dbReference>
<evidence type="ECO:0000256" key="4">
    <source>
        <dbReference type="ARBA" id="ARBA00022833"/>
    </source>
</evidence>
<gene>
    <name evidence="7" type="ORF">A2911_00805</name>
</gene>
<dbReference type="Proteomes" id="UP000176814">
    <property type="component" value="Unassembled WGS sequence"/>
</dbReference>
<dbReference type="GO" id="GO:0006508">
    <property type="term" value="P:proteolysis"/>
    <property type="evidence" value="ECO:0007669"/>
    <property type="project" value="UniProtKB-KW"/>
</dbReference>
<evidence type="ECO:0000313" key="7">
    <source>
        <dbReference type="EMBL" id="OGI89783.1"/>
    </source>
</evidence>
<accession>A0A1F6X6U9</accession>
<keyword evidence="4" id="KW-0862">Zinc</keyword>